<reference evidence="5" key="1">
    <citation type="submission" date="2021-02" db="EMBL/GenBank/DDBJ databases">
        <title>Skermanella TT6 skin isolate.</title>
        <authorList>
            <person name="Lee K."/>
            <person name="Ganzorig M."/>
        </authorList>
    </citation>
    <scope>NUCLEOTIDE SEQUENCE</scope>
    <source>
        <strain evidence="5">TT6</strain>
    </source>
</reference>
<feature type="coiled-coil region" evidence="1">
    <location>
        <begin position="111"/>
        <end position="138"/>
    </location>
</feature>
<organism evidence="5 6">
    <name type="scientific">Skermanella cutis</name>
    <dbReference type="NCBI Taxonomy" id="2775420"/>
    <lineage>
        <taxon>Bacteria</taxon>
        <taxon>Pseudomonadati</taxon>
        <taxon>Pseudomonadota</taxon>
        <taxon>Alphaproteobacteria</taxon>
        <taxon>Rhodospirillales</taxon>
        <taxon>Azospirillaceae</taxon>
        <taxon>Skermanella</taxon>
    </lineage>
</organism>
<evidence type="ECO:0000259" key="3">
    <source>
        <dbReference type="Pfam" id="PF25917"/>
    </source>
</evidence>
<dbReference type="PANTHER" id="PTHR30386:SF24">
    <property type="entry name" value="MULTIDRUG RESISTANCE EFFLUX PUMP"/>
    <property type="match status" value="1"/>
</dbReference>
<evidence type="ECO:0000259" key="4">
    <source>
        <dbReference type="Pfam" id="PF25954"/>
    </source>
</evidence>
<keyword evidence="6" id="KW-1185">Reference proteome</keyword>
<dbReference type="InterPro" id="IPR058792">
    <property type="entry name" value="Beta-barrel_RND_2"/>
</dbReference>
<dbReference type="Gene3D" id="2.40.50.100">
    <property type="match status" value="1"/>
</dbReference>
<name>A0ABX7BDE2_9PROT</name>
<dbReference type="Gene3D" id="1.10.287.470">
    <property type="entry name" value="Helix hairpin bin"/>
    <property type="match status" value="1"/>
</dbReference>
<evidence type="ECO:0000259" key="2">
    <source>
        <dbReference type="Pfam" id="PF25876"/>
    </source>
</evidence>
<dbReference type="Proteomes" id="UP000595197">
    <property type="component" value="Chromosome"/>
</dbReference>
<feature type="coiled-coil region" evidence="1">
    <location>
        <begin position="177"/>
        <end position="204"/>
    </location>
</feature>
<feature type="domain" description="Multidrug resistance protein MdtA-like barrel-sandwich hybrid" evidence="3">
    <location>
        <begin position="46"/>
        <end position="239"/>
    </location>
</feature>
<dbReference type="PANTHER" id="PTHR30386">
    <property type="entry name" value="MEMBRANE FUSION SUBUNIT OF EMRAB-TOLC MULTIDRUG EFFLUX PUMP"/>
    <property type="match status" value="1"/>
</dbReference>
<dbReference type="Pfam" id="PF25876">
    <property type="entry name" value="HH_MFP_RND"/>
    <property type="match status" value="1"/>
</dbReference>
<keyword evidence="1" id="KW-0175">Coiled coil</keyword>
<dbReference type="InterPro" id="IPR050739">
    <property type="entry name" value="MFP"/>
</dbReference>
<evidence type="ECO:0000256" key="1">
    <source>
        <dbReference type="SAM" id="Coils"/>
    </source>
</evidence>
<dbReference type="InterPro" id="IPR058624">
    <property type="entry name" value="MdtA-like_HH"/>
</dbReference>
<dbReference type="SUPFAM" id="SSF111369">
    <property type="entry name" value="HlyD-like secretion proteins"/>
    <property type="match status" value="3"/>
</dbReference>
<dbReference type="EMBL" id="CP067420">
    <property type="protein sequence ID" value="QQP92440.1"/>
    <property type="molecule type" value="Genomic_DNA"/>
</dbReference>
<proteinExistence type="predicted"/>
<dbReference type="InterPro" id="IPR058625">
    <property type="entry name" value="MdtA-like_BSH"/>
</dbReference>
<protein>
    <submittedName>
        <fullName evidence="5">HlyD family secretion protein</fullName>
    </submittedName>
</protein>
<gene>
    <name evidence="5" type="ORF">IGS68_14935</name>
</gene>
<feature type="domain" description="CusB-like beta-barrel" evidence="4">
    <location>
        <begin position="244"/>
        <end position="286"/>
    </location>
</feature>
<evidence type="ECO:0000313" key="6">
    <source>
        <dbReference type="Proteomes" id="UP000595197"/>
    </source>
</evidence>
<dbReference type="Pfam" id="PF25917">
    <property type="entry name" value="BSH_RND"/>
    <property type="match status" value="1"/>
</dbReference>
<dbReference type="Pfam" id="PF25954">
    <property type="entry name" value="Beta-barrel_RND_2"/>
    <property type="match status" value="1"/>
</dbReference>
<accession>A0ABX7BDE2</accession>
<dbReference type="Gene3D" id="2.40.30.170">
    <property type="match status" value="1"/>
</dbReference>
<evidence type="ECO:0000313" key="5">
    <source>
        <dbReference type="EMBL" id="QQP92440.1"/>
    </source>
</evidence>
<sequence length="363" mass="38330">MRRSVLVVAALLVLAAGGYFGWQWWTVGRFLESTDNAYVHSDISIVSPKIAGYVADIRVIENQEVSAGDILAVIDDSEYRAQEAQADAAVEAAQAAIGSIDSRIILEHSMIVQSQATIAGAEADLHRARQDYDRVKSLVSGDTVSRQRYDTAEADLRKAEAAVNKAAAGLAAEHDQLGVLQASRKEAEAKLRQAKANLDLARDNLGHTVIRAPVAGVIGNKGVQLGQYVKAGSALLAVVPLPDVYVVANFKETQLAGMRRGQPVDLSVDAFPGRMLRGTVDSFAPASGAQFSLLPPENATGNFTKVVQRIPVRIAVPSDNPLSGLLRPGLSVEVSVDTRDEGTGPLSAGGIFGTAAAAETGRK</sequence>
<feature type="domain" description="Multidrug resistance protein MdtA-like alpha-helical hairpin" evidence="2">
    <location>
        <begin position="113"/>
        <end position="171"/>
    </location>
</feature>